<evidence type="ECO:0000256" key="7">
    <source>
        <dbReference type="SAM" id="SignalP"/>
    </source>
</evidence>
<dbReference type="GO" id="GO:0004519">
    <property type="term" value="F:endonuclease activity"/>
    <property type="evidence" value="ECO:0007669"/>
    <property type="project" value="UniProtKB-KW"/>
</dbReference>
<sequence length="170" mass="18726">MKILLVPCILYLFATIKAETQYFKSVSGTVIAGNFTYYSLITEGDVSIILRTTKGDADLYVSQLVVTPTYEPENYCLHSATCGLDVVDIPATFGRPIGIGIYGHPSHEESEFTLELEGAIEDKVDSDGSENLDESGIDSEPTEENATDESHFLLTFILTFLDILLEVFLL</sequence>
<dbReference type="GO" id="GO:0005576">
    <property type="term" value="C:extracellular region"/>
    <property type="evidence" value="ECO:0007669"/>
    <property type="project" value="UniProtKB-SubCell"/>
</dbReference>
<organism evidence="8">
    <name type="scientific">Panstrongylus lignarius</name>
    <dbReference type="NCBI Taxonomy" id="156445"/>
    <lineage>
        <taxon>Eukaryota</taxon>
        <taxon>Metazoa</taxon>
        <taxon>Ecdysozoa</taxon>
        <taxon>Arthropoda</taxon>
        <taxon>Hexapoda</taxon>
        <taxon>Insecta</taxon>
        <taxon>Pterygota</taxon>
        <taxon>Neoptera</taxon>
        <taxon>Paraneoptera</taxon>
        <taxon>Hemiptera</taxon>
        <taxon>Heteroptera</taxon>
        <taxon>Panheteroptera</taxon>
        <taxon>Cimicomorpha</taxon>
        <taxon>Reduviidae</taxon>
        <taxon>Triatominae</taxon>
        <taxon>Panstrongylus</taxon>
    </lineage>
</organism>
<dbReference type="AlphaFoldDB" id="A0A224XUU6"/>
<evidence type="ECO:0000256" key="2">
    <source>
        <dbReference type="ARBA" id="ARBA00008960"/>
    </source>
</evidence>
<keyword evidence="5" id="KW-0325">Glycoprotein</keyword>
<dbReference type="InterPro" id="IPR031420">
    <property type="entry name" value="UPF0669"/>
</dbReference>
<dbReference type="Pfam" id="PF17065">
    <property type="entry name" value="UPF0669"/>
    <property type="match status" value="1"/>
</dbReference>
<keyword evidence="8" id="KW-0378">Hydrolase</keyword>
<evidence type="ECO:0000256" key="3">
    <source>
        <dbReference type="ARBA" id="ARBA00022525"/>
    </source>
</evidence>
<comment type="similarity">
    <text evidence="2">Belongs to the UPF0669 family.</text>
</comment>
<keyword evidence="3" id="KW-0964">Secreted</keyword>
<name>A0A224XUU6_9HEMI</name>
<keyword evidence="4 7" id="KW-0732">Signal</keyword>
<keyword evidence="8" id="KW-0255">Endonuclease</keyword>
<accession>A0A224XUU6</accession>
<reference evidence="8" key="1">
    <citation type="journal article" date="2018" name="PLoS Negl. Trop. Dis.">
        <title>An insight into the salivary gland and fat body transcriptome of Panstrongylus lignarius (Hemiptera: Heteroptera), the main vector of Chagas disease in Peru.</title>
        <authorList>
            <person name="Nevoa J.C."/>
            <person name="Mendes M.T."/>
            <person name="da Silva M.V."/>
            <person name="Soares S.C."/>
            <person name="Oliveira C.J.F."/>
            <person name="Ribeiro J.M.C."/>
        </authorList>
    </citation>
    <scope>NUCLEOTIDE SEQUENCE</scope>
</reference>
<evidence type="ECO:0000256" key="1">
    <source>
        <dbReference type="ARBA" id="ARBA00004613"/>
    </source>
</evidence>
<dbReference type="PANTHER" id="PTHR31703:SF2">
    <property type="entry name" value="UPF0669 PROTEIN C6ORF120"/>
    <property type="match status" value="1"/>
</dbReference>
<dbReference type="EMBL" id="GFTR01002828">
    <property type="protein sequence ID" value="JAW13598.1"/>
    <property type="molecule type" value="Transcribed_RNA"/>
</dbReference>
<evidence type="ECO:0000256" key="6">
    <source>
        <dbReference type="SAM" id="MobiDB-lite"/>
    </source>
</evidence>
<evidence type="ECO:0000256" key="5">
    <source>
        <dbReference type="ARBA" id="ARBA00023180"/>
    </source>
</evidence>
<feature type="signal peptide" evidence="7">
    <location>
        <begin position="1"/>
        <end position="18"/>
    </location>
</feature>
<keyword evidence="8" id="KW-0540">Nuclease</keyword>
<feature type="chain" id="PRO_5013098605" evidence="7">
    <location>
        <begin position="19"/>
        <end position="170"/>
    </location>
</feature>
<comment type="subcellular location">
    <subcellularLocation>
        <location evidence="1">Secreted</location>
    </subcellularLocation>
</comment>
<proteinExistence type="inferred from homology"/>
<feature type="compositionally biased region" description="Acidic residues" evidence="6">
    <location>
        <begin position="127"/>
        <end position="144"/>
    </location>
</feature>
<evidence type="ECO:0000313" key="8">
    <source>
        <dbReference type="EMBL" id="JAW13598.1"/>
    </source>
</evidence>
<evidence type="ECO:0000256" key="4">
    <source>
        <dbReference type="ARBA" id="ARBA00022729"/>
    </source>
</evidence>
<dbReference type="PANTHER" id="PTHR31703">
    <property type="entry name" value="UPF0669 PROTEIN C6ORF120"/>
    <property type="match status" value="1"/>
</dbReference>
<feature type="region of interest" description="Disordered" evidence="6">
    <location>
        <begin position="123"/>
        <end position="144"/>
    </location>
</feature>
<protein>
    <submittedName>
        <fullName evidence="8">Putative dna repair endonuclease xpf isoform x1</fullName>
    </submittedName>
</protein>